<feature type="region of interest" description="Disordered" evidence="1">
    <location>
        <begin position="172"/>
        <end position="195"/>
    </location>
</feature>
<keyword evidence="3" id="KW-0413">Isomerase</keyword>
<organism evidence="3 4">
    <name type="scientific">Romboutsia lituseburensis DSM 797</name>
    <dbReference type="NCBI Taxonomy" id="1121325"/>
    <lineage>
        <taxon>Bacteria</taxon>
        <taxon>Bacillati</taxon>
        <taxon>Bacillota</taxon>
        <taxon>Clostridia</taxon>
        <taxon>Peptostreptococcales</taxon>
        <taxon>Peptostreptococcaceae</taxon>
        <taxon>Romboutsia</taxon>
    </lineage>
</organism>
<dbReference type="PANTHER" id="PTHR43346">
    <property type="entry name" value="LIGAND BINDING DOMAIN PROTEIN, PUTATIVE (AFU_ORTHOLOGUE AFUA_6G14370)-RELATED"/>
    <property type="match status" value="1"/>
</dbReference>
<name>A0A1G9MSD9_9FIRM</name>
<dbReference type="InterPro" id="IPR013096">
    <property type="entry name" value="Cupin_2"/>
</dbReference>
<dbReference type="AlphaFoldDB" id="A0A1G9MSD9"/>
<feature type="domain" description="Cupin type-2" evidence="2">
    <location>
        <begin position="89"/>
        <end position="164"/>
    </location>
</feature>
<evidence type="ECO:0000259" key="2">
    <source>
        <dbReference type="Pfam" id="PF07883"/>
    </source>
</evidence>
<reference evidence="3 4" key="1">
    <citation type="submission" date="2016-10" db="EMBL/GenBank/DDBJ databases">
        <authorList>
            <person name="de Groot N.N."/>
        </authorList>
    </citation>
    <scope>NUCLEOTIDE SEQUENCE [LARGE SCALE GENOMIC DNA]</scope>
    <source>
        <strain evidence="3 4">DSM 797</strain>
    </source>
</reference>
<dbReference type="Pfam" id="PF07883">
    <property type="entry name" value="Cupin_2"/>
    <property type="match status" value="1"/>
</dbReference>
<dbReference type="Gene3D" id="2.60.120.10">
    <property type="entry name" value="Jelly Rolls"/>
    <property type="match status" value="1"/>
</dbReference>
<dbReference type="SUPFAM" id="SSF51182">
    <property type="entry name" value="RmlC-like cupins"/>
    <property type="match status" value="1"/>
</dbReference>
<keyword evidence="4" id="KW-1185">Reference proteome</keyword>
<proteinExistence type="predicted"/>
<dbReference type="PANTHER" id="PTHR43346:SF1">
    <property type="entry name" value="QUERCETIN 2,3-DIOXYGENASE-RELATED"/>
    <property type="match status" value="1"/>
</dbReference>
<dbReference type="InterPro" id="IPR011051">
    <property type="entry name" value="RmlC_Cupin_sf"/>
</dbReference>
<dbReference type="InterPro" id="IPR014710">
    <property type="entry name" value="RmlC-like_jellyroll"/>
</dbReference>
<dbReference type="InterPro" id="IPR052538">
    <property type="entry name" value="Flavonoid_dioxygenase-like"/>
</dbReference>
<sequence length="195" mass="22600">MNSVSNPYSYWFNQQMYNMYQYPFWFNPQIYSMHQSQFWSNIGACSQHFNIQRKDYGPDPFVVNIEDASIQNKTFRTVLWTGENLQITLMSIEPGDDIGLEVHQEGDQFIRIKSGQGLVQMGDSKDNLDFQRAVYDDSAILIPAGKWHNITNVGTQPLKLYAIYGPPEHPYNTIHQTKADSEADEKVDEKVDENY</sequence>
<dbReference type="CDD" id="cd02223">
    <property type="entry name" value="cupin_Bh2720-like"/>
    <property type="match status" value="1"/>
</dbReference>
<dbReference type="GO" id="GO:0016853">
    <property type="term" value="F:isomerase activity"/>
    <property type="evidence" value="ECO:0007669"/>
    <property type="project" value="UniProtKB-KW"/>
</dbReference>
<dbReference type="Proteomes" id="UP000199068">
    <property type="component" value="Unassembled WGS sequence"/>
</dbReference>
<protein>
    <submittedName>
        <fullName evidence="3">Mannose-6-phosphate isomerase, cupin superfamily</fullName>
    </submittedName>
</protein>
<dbReference type="STRING" id="1121325.SAMN04515677_103339"/>
<accession>A0A1G9MSD9</accession>
<dbReference type="EMBL" id="FNGW01000003">
    <property type="protein sequence ID" value="SDL77139.1"/>
    <property type="molecule type" value="Genomic_DNA"/>
</dbReference>
<evidence type="ECO:0000313" key="4">
    <source>
        <dbReference type="Proteomes" id="UP000199068"/>
    </source>
</evidence>
<gene>
    <name evidence="3" type="ORF">SAMN04515677_103339</name>
</gene>
<dbReference type="RefSeq" id="WP_242872403.1">
    <property type="nucleotide sequence ID" value="NZ_FNGW01000003.1"/>
</dbReference>
<evidence type="ECO:0000313" key="3">
    <source>
        <dbReference type="EMBL" id="SDL77139.1"/>
    </source>
</evidence>
<evidence type="ECO:0000256" key="1">
    <source>
        <dbReference type="SAM" id="MobiDB-lite"/>
    </source>
</evidence>